<dbReference type="InterPro" id="IPR006689">
    <property type="entry name" value="Small_GTPase_ARF/SAR"/>
</dbReference>
<dbReference type="GO" id="GO:0005525">
    <property type="term" value="F:GTP binding"/>
    <property type="evidence" value="ECO:0007669"/>
    <property type="project" value="UniProtKB-KW"/>
</dbReference>
<dbReference type="GO" id="GO:0003924">
    <property type="term" value="F:GTPase activity"/>
    <property type="evidence" value="ECO:0007669"/>
    <property type="project" value="InterPro"/>
</dbReference>
<dbReference type="GO" id="GO:0046872">
    <property type="term" value="F:metal ion binding"/>
    <property type="evidence" value="ECO:0007669"/>
    <property type="project" value="UniProtKB-KW"/>
</dbReference>
<dbReference type="SMART" id="SM00178">
    <property type="entry name" value="SAR"/>
    <property type="match status" value="1"/>
</dbReference>
<dbReference type="AlphaFoldDB" id="A0A8S1UG05"/>
<dbReference type="PANTHER" id="PTHR12482:SF5">
    <property type="entry name" value="DUF676 DOMAIN-CONTAINING PROTEIN"/>
    <property type="match status" value="1"/>
</dbReference>
<evidence type="ECO:0000256" key="6">
    <source>
        <dbReference type="SAM" id="Coils"/>
    </source>
</evidence>
<dbReference type="InterPro" id="IPR007751">
    <property type="entry name" value="DUF676_lipase-like"/>
</dbReference>
<accession>A0A8S1UG05</accession>
<proteinExistence type="inferred from homology"/>
<dbReference type="PROSITE" id="PS51417">
    <property type="entry name" value="ARF"/>
    <property type="match status" value="1"/>
</dbReference>
<reference evidence="8" key="1">
    <citation type="submission" date="2021-01" db="EMBL/GenBank/DDBJ databases">
        <authorList>
            <consortium name="Genoscope - CEA"/>
            <person name="William W."/>
        </authorList>
    </citation>
    <scope>NUCLEOTIDE SEQUENCE</scope>
</reference>
<feature type="binding site" evidence="4">
    <location>
        <begin position="125"/>
        <end position="128"/>
    </location>
    <ligand>
        <name>GTP</name>
        <dbReference type="ChEBI" id="CHEBI:37565"/>
    </ligand>
</feature>
<feature type="binding site" evidence="4">
    <location>
        <position position="69"/>
    </location>
    <ligand>
        <name>GTP</name>
        <dbReference type="ChEBI" id="CHEBI:37565"/>
    </ligand>
</feature>
<dbReference type="InterPro" id="IPR005225">
    <property type="entry name" value="Small_GTP-bd"/>
</dbReference>
<evidence type="ECO:0000256" key="5">
    <source>
        <dbReference type="PIRSR" id="PIRSR606689-2"/>
    </source>
</evidence>
<evidence type="ECO:0000256" key="3">
    <source>
        <dbReference type="ARBA" id="ARBA00023134"/>
    </source>
</evidence>
<keyword evidence="3 4" id="KW-0342">GTP-binding</keyword>
<feature type="binding site" evidence="4">
    <location>
        <begin position="23"/>
        <end position="30"/>
    </location>
    <ligand>
        <name>GTP</name>
        <dbReference type="ChEBI" id="CHEBI:37565"/>
    </ligand>
</feature>
<dbReference type="NCBIfam" id="TIGR00231">
    <property type="entry name" value="small_GTP"/>
    <property type="match status" value="1"/>
</dbReference>
<dbReference type="Pfam" id="PF00025">
    <property type="entry name" value="Arf"/>
    <property type="match status" value="1"/>
</dbReference>
<dbReference type="FunFam" id="3.40.50.300:FF:001166">
    <property type="entry name" value="ADP-ribosylation factor D"/>
    <property type="match status" value="1"/>
</dbReference>
<dbReference type="InterPro" id="IPR022122">
    <property type="entry name" value="DUF3657"/>
</dbReference>
<name>A0A8S1UG05_9CILI</name>
<dbReference type="Pfam" id="PF12394">
    <property type="entry name" value="DUF3657"/>
    <property type="match status" value="1"/>
</dbReference>
<dbReference type="SMART" id="SM00177">
    <property type="entry name" value="ARF"/>
    <property type="match status" value="1"/>
</dbReference>
<feature type="binding site" evidence="5">
    <location>
        <position position="30"/>
    </location>
    <ligand>
        <name>Mg(2+)</name>
        <dbReference type="ChEBI" id="CHEBI:18420"/>
    </ligand>
</feature>
<keyword evidence="5" id="KW-0479">Metal-binding</keyword>
<evidence type="ECO:0000256" key="2">
    <source>
        <dbReference type="ARBA" id="ARBA00022741"/>
    </source>
</evidence>
<dbReference type="Proteomes" id="UP000689195">
    <property type="component" value="Unassembled WGS sequence"/>
</dbReference>
<sequence length="801" mass="94276">MGLLNIIRKIKKSEKELRILVLGLDNAGKTTILKALSNEDINQIAPTHGFNIKNLQHEGFKLNVWDVGGQEKLREYWSNFYENTDALVFVIDSSDQMRLEEGGKELDKLLGEAELKKVPLLVFANKQDLVQALPADEIDNGRLQHVQLKPKKDYKKEWNGLLRQSKINEYQIINIINMKSQIEVLIHFKKFTNIDLFTQGIYQIRVHIPEAQPYLIFKSIRQDPFTTNEVDKNFVFYEENIEDKYFYSQGFLIRYEDEQMSTNIGCLFRQQETQNIEIVIELLFLDKKLLGDIYVDDLQSVALSLRQQMQIISKATLTVSNPLIYNQAYYPVEFDSAHFSLLETQIHTIPIQFQFTKQQLIDEFKTQEQFNEVINKSIYLLLNNREQLIKQLNNLQNEKKLRQLQYQEKQLDFKDDDKENQIIQSLHDLHHDMYILWCELVDAIKENPQKLQDQLEQEFLCQMIQRWQNCVLLNKSEVKQLDQVQQNGRNNHEIAKLKRNQLFSQEIDAIRYIELLQPLTTNPFIFKQTCVQNGFYQKPQNSYVHYVVLVHGYQGTSYDMRYWKSILTIRFKDKIRLICPTCNDGTSNKPIQEQAKLLAEEIENYLSDENINEYRLSFIGHSLGGLIIRAALPQLREYKEFMHTYVSLGSPHCGYASSESVLVDTGLMMIQKWNKCKTLEELSQRDHKDVKNTYIYNLSKAEGLNWFNNVVVMSSFQDHYVPFHSALIQKIENVNDQKVQAYNEIVSNILSKCGKIDRFDINFQITKKKLDKFIGRAAHIEFIDNLTLVKMFVYLYDEYFH</sequence>
<keyword evidence="5" id="KW-0460">Magnesium</keyword>
<evidence type="ECO:0000256" key="4">
    <source>
        <dbReference type="PIRSR" id="PIRSR606689-1"/>
    </source>
</evidence>
<evidence type="ECO:0000256" key="1">
    <source>
        <dbReference type="ARBA" id="ARBA00010290"/>
    </source>
</evidence>
<keyword evidence="6" id="KW-0175">Coiled coil</keyword>
<feature type="binding site" evidence="5">
    <location>
        <position position="47"/>
    </location>
    <ligand>
        <name>Mg(2+)</name>
        <dbReference type="ChEBI" id="CHEBI:18420"/>
    </ligand>
</feature>
<protein>
    <recommendedName>
        <fullName evidence="7">DUF676 domain-containing protein</fullName>
    </recommendedName>
</protein>
<keyword evidence="2 4" id="KW-0547">Nucleotide-binding</keyword>
<evidence type="ECO:0000259" key="7">
    <source>
        <dbReference type="Pfam" id="PF05057"/>
    </source>
</evidence>
<dbReference type="InterPro" id="IPR044294">
    <property type="entry name" value="Lipase-like"/>
</dbReference>
<feature type="coiled-coil region" evidence="6">
    <location>
        <begin position="378"/>
        <end position="412"/>
    </location>
</feature>
<dbReference type="OrthoDB" id="273452at2759"/>
<dbReference type="PANTHER" id="PTHR12482">
    <property type="entry name" value="LIPASE ROG1-RELATED-RELATED"/>
    <property type="match status" value="1"/>
</dbReference>
<comment type="caution">
    <text evidence="8">The sequence shown here is derived from an EMBL/GenBank/DDBJ whole genome shotgun (WGS) entry which is preliminary data.</text>
</comment>
<evidence type="ECO:0000313" key="9">
    <source>
        <dbReference type="Proteomes" id="UP000689195"/>
    </source>
</evidence>
<evidence type="ECO:0000313" key="8">
    <source>
        <dbReference type="EMBL" id="CAD8163314.1"/>
    </source>
</evidence>
<dbReference type="EMBL" id="CAJJDO010000039">
    <property type="protein sequence ID" value="CAD8163314.1"/>
    <property type="molecule type" value="Genomic_DNA"/>
</dbReference>
<dbReference type="Pfam" id="PF05057">
    <property type="entry name" value="DUF676"/>
    <property type="match status" value="1"/>
</dbReference>
<gene>
    <name evidence="8" type="ORF">PPENT_87.1.T0390158</name>
</gene>
<organism evidence="8 9">
    <name type="scientific">Paramecium pentaurelia</name>
    <dbReference type="NCBI Taxonomy" id="43138"/>
    <lineage>
        <taxon>Eukaryota</taxon>
        <taxon>Sar</taxon>
        <taxon>Alveolata</taxon>
        <taxon>Ciliophora</taxon>
        <taxon>Intramacronucleata</taxon>
        <taxon>Oligohymenophorea</taxon>
        <taxon>Peniculida</taxon>
        <taxon>Parameciidae</taxon>
        <taxon>Paramecium</taxon>
    </lineage>
</organism>
<dbReference type="FunFam" id="3.40.50.1820:FF:000343">
    <property type="entry name" value="Uncharacterized protein"/>
    <property type="match status" value="1"/>
</dbReference>
<feature type="domain" description="DUF676" evidence="7">
    <location>
        <begin position="543"/>
        <end position="725"/>
    </location>
</feature>
<comment type="similarity">
    <text evidence="1">Belongs to the small GTPase superfamily. Arf family.</text>
</comment>
<keyword evidence="9" id="KW-1185">Reference proteome</keyword>